<evidence type="ECO:0000256" key="2">
    <source>
        <dbReference type="SAM" id="MobiDB-lite"/>
    </source>
</evidence>
<organism evidence="3 4">
    <name type="scientific">Daphnia magna</name>
    <dbReference type="NCBI Taxonomy" id="35525"/>
    <lineage>
        <taxon>Eukaryota</taxon>
        <taxon>Metazoa</taxon>
        <taxon>Ecdysozoa</taxon>
        <taxon>Arthropoda</taxon>
        <taxon>Crustacea</taxon>
        <taxon>Branchiopoda</taxon>
        <taxon>Diplostraca</taxon>
        <taxon>Cladocera</taxon>
        <taxon>Anomopoda</taxon>
        <taxon>Daphniidae</taxon>
        <taxon>Daphnia</taxon>
    </lineage>
</organism>
<dbReference type="Proteomes" id="UP001234178">
    <property type="component" value="Unassembled WGS sequence"/>
</dbReference>
<sequence length="521" mass="58743">MEYEIELIRTYLCGNWLAGVLWRLDWPIDRTLQKHLVIVLEDMCLIVPKPAERTVFSQKMNDVINSTVATRTNESQVYILTEYSSGTSKRIGISLINSLYKPKLTEDPEDRLVLLDSWIKKKTQVIIRWPQDSTSSWNLDKYDKPVECDYRPAIVLFYSDDQHSAGKKRDEIIKERKSSLVNDSYPKARRSLNFQSNKTAEKRPLNNGDTVQVALSSEEEINVLRAKIKRLEEERAEAGEQRNAIVTLETKVISLEKQLDRMAEELGERKNENMNLNEQIEQLKNHHPIAITTELQKTFTISIKETIISSNEIDQPGTPSLSPPRTPSPSNSLQDFGSQLVPLGKQQKGSPPPMMINGAALRRAITAGRMGAAQPQVNSCVRELLSGFFSDAQLAKLSLSGRKCPTKQDGEAKEKLFGNIKLSITDFVIDRWKVWHGAKLDQRSVNSAFTARFGGAHTNQRKQGGKPTSTEDPEENIFLDGPARKKGGENFNTGGDIGFDFNEEYEGNEGGSDRVINNNEY</sequence>
<reference evidence="3 4" key="1">
    <citation type="journal article" date="2023" name="Nucleic Acids Res.">
        <title>The hologenome of Daphnia magna reveals possible DNA methylation and microbiome-mediated evolution of the host genome.</title>
        <authorList>
            <person name="Chaturvedi A."/>
            <person name="Li X."/>
            <person name="Dhandapani V."/>
            <person name="Marshall H."/>
            <person name="Kissane S."/>
            <person name="Cuenca-Cambronero M."/>
            <person name="Asole G."/>
            <person name="Calvet F."/>
            <person name="Ruiz-Romero M."/>
            <person name="Marangio P."/>
            <person name="Guigo R."/>
            <person name="Rago D."/>
            <person name="Mirbahai L."/>
            <person name="Eastwood N."/>
            <person name="Colbourne J.K."/>
            <person name="Zhou J."/>
            <person name="Mallon E."/>
            <person name="Orsini L."/>
        </authorList>
    </citation>
    <scope>NUCLEOTIDE SEQUENCE [LARGE SCALE GENOMIC DNA]</scope>
    <source>
        <strain evidence="3">LRV0_1</strain>
    </source>
</reference>
<feature type="region of interest" description="Disordered" evidence="2">
    <location>
        <begin position="310"/>
        <end position="337"/>
    </location>
</feature>
<feature type="coiled-coil region" evidence="1">
    <location>
        <begin position="214"/>
        <end position="286"/>
    </location>
</feature>
<evidence type="ECO:0000256" key="1">
    <source>
        <dbReference type="SAM" id="Coils"/>
    </source>
</evidence>
<accession>A0ABR0AI75</accession>
<name>A0ABR0AI75_9CRUS</name>
<protein>
    <recommendedName>
        <fullName evidence="5">BEN domain-containing protein</fullName>
    </recommendedName>
</protein>
<dbReference type="Gene3D" id="1.10.10.2590">
    <property type="entry name" value="BEN domain"/>
    <property type="match status" value="1"/>
</dbReference>
<comment type="caution">
    <text evidence="3">The sequence shown here is derived from an EMBL/GenBank/DDBJ whole genome shotgun (WGS) entry which is preliminary data.</text>
</comment>
<gene>
    <name evidence="3" type="ORF">OUZ56_010321</name>
</gene>
<feature type="region of interest" description="Disordered" evidence="2">
    <location>
        <begin position="453"/>
        <end position="521"/>
    </location>
</feature>
<keyword evidence="1" id="KW-0175">Coiled coil</keyword>
<evidence type="ECO:0000313" key="3">
    <source>
        <dbReference type="EMBL" id="KAK4024827.1"/>
    </source>
</evidence>
<keyword evidence="4" id="KW-1185">Reference proteome</keyword>
<evidence type="ECO:0000313" key="4">
    <source>
        <dbReference type="Proteomes" id="UP001234178"/>
    </source>
</evidence>
<evidence type="ECO:0008006" key="5">
    <source>
        <dbReference type="Google" id="ProtNLM"/>
    </source>
</evidence>
<proteinExistence type="predicted"/>
<dbReference type="EMBL" id="JAOYFB010000037">
    <property type="protein sequence ID" value="KAK4024827.1"/>
    <property type="molecule type" value="Genomic_DNA"/>
</dbReference>